<dbReference type="Gene3D" id="1.20.58.1290">
    <property type="entry name" value="CarD-like, C-terminal domain"/>
    <property type="match status" value="1"/>
</dbReference>
<dbReference type="Proteomes" id="UP000287853">
    <property type="component" value="Unassembled WGS sequence"/>
</dbReference>
<dbReference type="InterPro" id="IPR003711">
    <property type="entry name" value="CarD-like/TRCF_RID"/>
</dbReference>
<dbReference type="Pfam" id="PF21095">
    <property type="entry name" value="CarD_C"/>
    <property type="match status" value="1"/>
</dbReference>
<name>A0A3S3RSF1_9BACT</name>
<keyword evidence="3" id="KW-1185">Reference proteome</keyword>
<dbReference type="InterPro" id="IPR036101">
    <property type="entry name" value="CarD-like/TRCF_RID_sf"/>
</dbReference>
<dbReference type="SUPFAM" id="SSF141259">
    <property type="entry name" value="CarD-like"/>
    <property type="match status" value="1"/>
</dbReference>
<dbReference type="PANTHER" id="PTHR38447:SF1">
    <property type="entry name" value="RNA POLYMERASE-BINDING TRANSCRIPTION FACTOR CARD"/>
    <property type="match status" value="1"/>
</dbReference>
<evidence type="ECO:0000259" key="1">
    <source>
        <dbReference type="SMART" id="SM01058"/>
    </source>
</evidence>
<proteinExistence type="predicted"/>
<dbReference type="InterPro" id="IPR042215">
    <property type="entry name" value="CarD-like_C"/>
</dbReference>
<dbReference type="PANTHER" id="PTHR38447">
    <property type="entry name" value="TRANSCRIPTION FACTOR YDEB-RELATED"/>
    <property type="match status" value="1"/>
</dbReference>
<organism evidence="2 3">
    <name type="scientific">Candidatus Electrothrix aarhusensis</name>
    <dbReference type="NCBI Taxonomy" id="1859131"/>
    <lineage>
        <taxon>Bacteria</taxon>
        <taxon>Pseudomonadati</taxon>
        <taxon>Thermodesulfobacteriota</taxon>
        <taxon>Desulfobulbia</taxon>
        <taxon>Desulfobulbales</taxon>
        <taxon>Desulfobulbaceae</taxon>
        <taxon>Candidatus Electrothrix</taxon>
    </lineage>
</organism>
<dbReference type="Gene3D" id="2.40.10.170">
    <property type="match status" value="1"/>
</dbReference>
<dbReference type="GO" id="GO:0009303">
    <property type="term" value="P:rRNA transcription"/>
    <property type="evidence" value="ECO:0007669"/>
    <property type="project" value="TreeGrafter"/>
</dbReference>
<evidence type="ECO:0000313" key="3">
    <source>
        <dbReference type="Proteomes" id="UP000287853"/>
    </source>
</evidence>
<accession>A0A3S3RSF1</accession>
<dbReference type="AlphaFoldDB" id="A0A3S3RSF1"/>
<gene>
    <name evidence="2" type="ORF">H206_03576</name>
</gene>
<sequence>MQAAIPSFAKQGKICYSQSLFPYDHFQNVFNLQSAGVVMSKGKGKIMFAAGDMAVYPSHGVGRIENIKVQAIGGIDQSFYVLKILDNDMTIMIPTATSENVGLRPIISRNEVKKVVDILKDRDIKVSPQTWNRRYRDYMDKIKTGSVFEVAVVLRDLLLLKGDKDLSYGERKMMDTAKNLLVKEISLAKQTEEDKVEKQIDKFFE</sequence>
<dbReference type="InterPro" id="IPR052531">
    <property type="entry name" value="CarD-like_regulator"/>
</dbReference>
<dbReference type="SMART" id="SM01058">
    <property type="entry name" value="CarD_TRCF"/>
    <property type="match status" value="1"/>
</dbReference>
<evidence type="ECO:0000313" key="2">
    <source>
        <dbReference type="EMBL" id="RWX46818.1"/>
    </source>
</evidence>
<dbReference type="InterPro" id="IPR048792">
    <property type="entry name" value="CarD_C"/>
</dbReference>
<dbReference type="EMBL" id="MTKO01000050">
    <property type="protein sequence ID" value="RWX46818.1"/>
    <property type="molecule type" value="Genomic_DNA"/>
</dbReference>
<protein>
    <submittedName>
        <fullName evidence="2">Transcriptional regulator, CarD family</fullName>
    </submittedName>
</protein>
<feature type="domain" description="CarD-like/TRCF RNAP-interacting" evidence="1">
    <location>
        <begin position="47"/>
        <end position="158"/>
    </location>
</feature>
<reference evidence="2 3" key="1">
    <citation type="submission" date="2017-01" db="EMBL/GenBank/DDBJ databases">
        <title>The cable genome- insights into the physiology and evolution of filamentous bacteria capable of sulfide oxidation via long distance electron transfer.</title>
        <authorList>
            <person name="Schreiber L."/>
            <person name="Bjerg J.T."/>
            <person name="Boggild A."/>
            <person name="Van De Vossenberg J."/>
            <person name="Meysman F."/>
            <person name="Nielsen L.P."/>
            <person name="Schramm A."/>
            <person name="Kjeldsen K.U."/>
        </authorList>
    </citation>
    <scope>NUCLEOTIDE SEQUENCE [LARGE SCALE GENOMIC DNA]</scope>
    <source>
        <strain evidence="2">MCF</strain>
    </source>
</reference>
<comment type="caution">
    <text evidence="2">The sequence shown here is derived from an EMBL/GenBank/DDBJ whole genome shotgun (WGS) entry which is preliminary data.</text>
</comment>
<dbReference type="Pfam" id="PF02559">
    <property type="entry name" value="CarD_TRCF_RID"/>
    <property type="match status" value="1"/>
</dbReference>